<feature type="domain" description="DAHP synthetase I/KDSA" evidence="2">
    <location>
        <begin position="8"/>
        <end position="246"/>
    </location>
</feature>
<organism evidence="3 4">
    <name type="scientific">Candidatus Rikenella faecigallinarum</name>
    <dbReference type="NCBI Taxonomy" id="2838745"/>
    <lineage>
        <taxon>Bacteria</taxon>
        <taxon>Pseudomonadati</taxon>
        <taxon>Bacteroidota</taxon>
        <taxon>Bacteroidia</taxon>
        <taxon>Bacteroidales</taxon>
        <taxon>Rikenellaceae</taxon>
        <taxon>Rikenella</taxon>
    </lineage>
</organism>
<dbReference type="EMBL" id="DXHL01000032">
    <property type="protein sequence ID" value="HIW11157.1"/>
    <property type="molecule type" value="Genomic_DNA"/>
</dbReference>
<dbReference type="InterPro" id="IPR013785">
    <property type="entry name" value="Aldolase_TIM"/>
</dbReference>
<keyword evidence="1" id="KW-0808">Transferase</keyword>
<dbReference type="Proteomes" id="UP000823926">
    <property type="component" value="Unassembled WGS sequence"/>
</dbReference>
<evidence type="ECO:0000313" key="4">
    <source>
        <dbReference type="Proteomes" id="UP000823926"/>
    </source>
</evidence>
<dbReference type="InterPro" id="IPR006218">
    <property type="entry name" value="DAHP1/KDSA"/>
</dbReference>
<name>A0A9D1QFB4_9BACT</name>
<reference evidence="3" key="1">
    <citation type="journal article" date="2021" name="PeerJ">
        <title>Extensive microbial diversity within the chicken gut microbiome revealed by metagenomics and culture.</title>
        <authorList>
            <person name="Gilroy R."/>
            <person name="Ravi A."/>
            <person name="Getino M."/>
            <person name="Pursley I."/>
            <person name="Horton D.L."/>
            <person name="Alikhan N.F."/>
            <person name="Baker D."/>
            <person name="Gharbi K."/>
            <person name="Hall N."/>
            <person name="Watson M."/>
            <person name="Adriaenssens E.M."/>
            <person name="Foster-Nyarko E."/>
            <person name="Jarju S."/>
            <person name="Secka A."/>
            <person name="Antonio M."/>
            <person name="Oren A."/>
            <person name="Chaudhuri R.R."/>
            <person name="La Ragione R."/>
            <person name="Hildebrand F."/>
            <person name="Pallen M.J."/>
        </authorList>
    </citation>
    <scope>NUCLEOTIDE SEQUENCE</scope>
    <source>
        <strain evidence="3">ChiBcec15-1070</strain>
    </source>
</reference>
<evidence type="ECO:0000259" key="2">
    <source>
        <dbReference type="Pfam" id="PF00793"/>
    </source>
</evidence>
<accession>A0A9D1QFB4</accession>
<dbReference type="PANTHER" id="PTHR43018">
    <property type="entry name" value="PHOSPHO-2-DEHYDRO-3-DEOXYHEPTONATE ALDOLASE"/>
    <property type="match status" value="1"/>
</dbReference>
<dbReference type="PANTHER" id="PTHR43018:SF1">
    <property type="entry name" value="PROTEIN AROA(G)"/>
    <property type="match status" value="1"/>
</dbReference>
<dbReference type="SUPFAM" id="SSF51569">
    <property type="entry name" value="Aldolase"/>
    <property type="match status" value="1"/>
</dbReference>
<dbReference type="Pfam" id="PF00793">
    <property type="entry name" value="DAHP_synth_1"/>
    <property type="match status" value="1"/>
</dbReference>
<reference evidence="3" key="2">
    <citation type="submission" date="2021-04" db="EMBL/GenBank/DDBJ databases">
        <authorList>
            <person name="Gilroy R."/>
        </authorList>
    </citation>
    <scope>NUCLEOTIDE SEQUENCE</scope>
    <source>
        <strain evidence="3">ChiBcec15-1070</strain>
    </source>
</reference>
<dbReference type="Gene3D" id="3.20.20.70">
    <property type="entry name" value="Aldolase class I"/>
    <property type="match status" value="1"/>
</dbReference>
<evidence type="ECO:0000256" key="1">
    <source>
        <dbReference type="ARBA" id="ARBA00022679"/>
    </source>
</evidence>
<gene>
    <name evidence="3" type="ORF">H9888_06640</name>
</gene>
<proteinExistence type="predicted"/>
<protein>
    <recommendedName>
        <fullName evidence="2">DAHP synthetase I/KDSA domain-containing protein</fullName>
    </recommendedName>
</protein>
<evidence type="ECO:0000313" key="3">
    <source>
        <dbReference type="EMBL" id="HIW11157.1"/>
    </source>
</evidence>
<dbReference type="GO" id="GO:0016740">
    <property type="term" value="F:transferase activity"/>
    <property type="evidence" value="ECO:0007669"/>
    <property type="project" value="UniProtKB-KW"/>
</dbReference>
<dbReference type="InterPro" id="IPR052899">
    <property type="entry name" value="Class-I_DAHP_synthase"/>
</dbReference>
<comment type="caution">
    <text evidence="3">The sequence shown here is derived from an EMBL/GenBank/DDBJ whole genome shotgun (WGS) entry which is preliminary data.</text>
</comment>
<dbReference type="AlphaFoldDB" id="A0A9D1QFB4"/>
<sequence>MKLTTDKIIVSGPCSAESRDQLLTTAEQLAAVGVTVFRAGLWKPRTRPGCFEGVGADGIEWMTEVRTRYGMRIATELNSVRNTELLLKAGVDIAWIGARTATNPFDVQDIADALRGCHIDVYVKNPVAPDSALWLGALERLERANIKGRIVAIHRGFCAWEKDIFRNNPIWSIPLWLKAQRPDLPVVCDPSHIAGQAKLVPHVARMALALGLDGLFVESHCNPSAALSDAAQQLTPEEFGQMMQDLKLTL</sequence>